<feature type="non-terminal residue" evidence="1">
    <location>
        <position position="1"/>
    </location>
</feature>
<sequence>QRIRRRGAVRRGPGRPARVPCQLGRPAVVGARRGCHAGPRAPRRRPPCAPPGRAGRRRAPVAGHGAAHSQRRRDAAALAPVCVVRVLAALPVPGRVVCRRLPRLRHRRWRHLARRRGRRGV</sequence>
<evidence type="ECO:0000313" key="1">
    <source>
        <dbReference type="EMBL" id="KAJ2774644.1"/>
    </source>
</evidence>
<gene>
    <name evidence="1" type="ORF">IWQ57_000721</name>
</gene>
<dbReference type="EMBL" id="JANBUJ010000078">
    <property type="protein sequence ID" value="KAJ2774644.1"/>
    <property type="molecule type" value="Genomic_DNA"/>
</dbReference>
<dbReference type="Proteomes" id="UP001140234">
    <property type="component" value="Unassembled WGS sequence"/>
</dbReference>
<name>A0ACC1K6W1_9FUNG</name>
<feature type="non-terminal residue" evidence="1">
    <location>
        <position position="121"/>
    </location>
</feature>
<accession>A0ACC1K6W1</accession>
<protein>
    <submittedName>
        <fullName evidence="1">Uncharacterized protein</fullName>
    </submittedName>
</protein>
<reference evidence="1" key="1">
    <citation type="submission" date="2022-07" db="EMBL/GenBank/DDBJ databases">
        <title>Phylogenomic reconstructions and comparative analyses of Kickxellomycotina fungi.</title>
        <authorList>
            <person name="Reynolds N.K."/>
            <person name="Stajich J.E."/>
            <person name="Barry K."/>
            <person name="Grigoriev I.V."/>
            <person name="Crous P."/>
            <person name="Smith M.E."/>
        </authorList>
    </citation>
    <scope>NUCLEOTIDE SEQUENCE</scope>
    <source>
        <strain evidence="1">CBS 109366</strain>
    </source>
</reference>
<proteinExistence type="predicted"/>
<keyword evidence="2" id="KW-1185">Reference proteome</keyword>
<comment type="caution">
    <text evidence="1">The sequence shown here is derived from an EMBL/GenBank/DDBJ whole genome shotgun (WGS) entry which is preliminary data.</text>
</comment>
<evidence type="ECO:0000313" key="2">
    <source>
        <dbReference type="Proteomes" id="UP001140234"/>
    </source>
</evidence>
<organism evidence="1 2">
    <name type="scientific">Coemansia nantahalensis</name>
    <dbReference type="NCBI Taxonomy" id="2789366"/>
    <lineage>
        <taxon>Eukaryota</taxon>
        <taxon>Fungi</taxon>
        <taxon>Fungi incertae sedis</taxon>
        <taxon>Zoopagomycota</taxon>
        <taxon>Kickxellomycotina</taxon>
        <taxon>Kickxellomycetes</taxon>
        <taxon>Kickxellales</taxon>
        <taxon>Kickxellaceae</taxon>
        <taxon>Coemansia</taxon>
    </lineage>
</organism>